<gene>
    <name evidence="7" type="ORF">V3851_10600</name>
</gene>
<dbReference type="Proteomes" id="UP001306950">
    <property type="component" value="Unassembled WGS sequence"/>
</dbReference>
<comment type="caution">
    <text evidence="7">The sequence shown here is derived from an EMBL/GenBank/DDBJ whole genome shotgun (WGS) entry which is preliminary data.</text>
</comment>
<dbReference type="PANTHER" id="PTHR43280">
    <property type="entry name" value="ARAC-FAMILY TRANSCRIPTIONAL REGULATOR"/>
    <property type="match status" value="1"/>
</dbReference>
<dbReference type="Pfam" id="PF17853">
    <property type="entry name" value="GGDEF_2"/>
    <property type="match status" value="1"/>
</dbReference>
<dbReference type="InterPro" id="IPR018060">
    <property type="entry name" value="HTH_AraC"/>
</dbReference>
<evidence type="ECO:0000256" key="4">
    <source>
        <dbReference type="PROSITE-ProRule" id="PRU00169"/>
    </source>
</evidence>
<dbReference type="SUPFAM" id="SSF52172">
    <property type="entry name" value="CheY-like"/>
    <property type="match status" value="1"/>
</dbReference>
<dbReference type="Pfam" id="PF00072">
    <property type="entry name" value="Response_reg"/>
    <property type="match status" value="1"/>
</dbReference>
<dbReference type="Pfam" id="PF12833">
    <property type="entry name" value="HTH_18"/>
    <property type="match status" value="1"/>
</dbReference>
<dbReference type="PROSITE" id="PS50110">
    <property type="entry name" value="RESPONSE_REGULATORY"/>
    <property type="match status" value="1"/>
</dbReference>
<dbReference type="InterPro" id="IPR011006">
    <property type="entry name" value="CheY-like_superfamily"/>
</dbReference>
<dbReference type="CDD" id="cd17536">
    <property type="entry name" value="REC_YesN-like"/>
    <property type="match status" value="1"/>
</dbReference>
<keyword evidence="8" id="KW-1185">Reference proteome</keyword>
<dbReference type="Gene3D" id="1.10.10.60">
    <property type="entry name" value="Homeodomain-like"/>
    <property type="match status" value="2"/>
</dbReference>
<keyword evidence="4" id="KW-0597">Phosphoprotein</keyword>
<dbReference type="RefSeq" id="WP_331846504.1">
    <property type="nucleotide sequence ID" value="NZ_JAZHPZ010000004.1"/>
</dbReference>
<feature type="domain" description="HTH araC/xylS-type" evidence="5">
    <location>
        <begin position="421"/>
        <end position="519"/>
    </location>
</feature>
<accession>A0ABU7VR98</accession>
<feature type="modified residue" description="4-aspartylphosphate" evidence="4">
    <location>
        <position position="54"/>
    </location>
</feature>
<evidence type="ECO:0000256" key="1">
    <source>
        <dbReference type="ARBA" id="ARBA00023015"/>
    </source>
</evidence>
<dbReference type="Gene3D" id="3.40.50.2300">
    <property type="match status" value="1"/>
</dbReference>
<evidence type="ECO:0000313" key="7">
    <source>
        <dbReference type="EMBL" id="MEF2966280.1"/>
    </source>
</evidence>
<sequence>MNLLIVDDEVIIRTGLASVIAWKELGLTLLSPAASAEEALERIPVEKPHILLTDIRMKGKSGLELAEEARKLLPGLEVVILSGYDDFAYAQQALRQGVSDYLLKTSKPEDIIRTVMQAKRRWLERSAADSRAEQAAREAAARRLYRWVIEGDVAPPEPPPFRPAANSEAGTEAEVWQAIIVSAEGWGSAGSPESESLLLFAVQNILEDLIPGAAFIPQKGRIVCAARMSGEREERRRMLRGWLDWVERHLKCRLILAVGEPAAAPDRLHHSYVTAVAAFRYHGLMPRSVWDCGDLAHRSGGKTVLSQEEESLLGSLLLANDAVGLKAWAVRLTAGLVADPECTLESAGACLQSAALAAHRWLERTLRAIGRDAEGDGLRPEPWSPEMSGQPGLAEELFGHLHDIMSLYHRRLGDSQTSHVERAKAYMESCPPKDLGLQQVAAHLHLHPGHLSEIFKRETGVTFVDFVTGLRMRKAEQLLRVTPARIAEIAWMVGYEDVKYFGRLFKKHCGKTPSEYREEALLPRAEKEPGA</sequence>
<evidence type="ECO:0000313" key="8">
    <source>
        <dbReference type="Proteomes" id="UP001306950"/>
    </source>
</evidence>
<keyword evidence="2" id="KW-0238">DNA-binding</keyword>
<reference evidence="7 8" key="1">
    <citation type="submission" date="2024-02" db="EMBL/GenBank/DDBJ databases">
        <title>A nitrogen-fixing paenibacillus bacterium.</title>
        <authorList>
            <person name="Zhang W.L."/>
            <person name="Chen S.F."/>
        </authorList>
    </citation>
    <scope>NUCLEOTIDE SEQUENCE [LARGE SCALE GENOMIC DNA]</scope>
    <source>
        <strain evidence="7 8">M1</strain>
    </source>
</reference>
<dbReference type="InterPro" id="IPR041522">
    <property type="entry name" value="CdaR_GGDEF"/>
</dbReference>
<dbReference type="InterPro" id="IPR009057">
    <property type="entry name" value="Homeodomain-like_sf"/>
</dbReference>
<dbReference type="InterPro" id="IPR020449">
    <property type="entry name" value="Tscrpt_reg_AraC-type_HTH"/>
</dbReference>
<dbReference type="InterPro" id="IPR018062">
    <property type="entry name" value="HTH_AraC-typ_CS"/>
</dbReference>
<protein>
    <submittedName>
        <fullName evidence="7">Helix-turn-helix domain-containing protein</fullName>
    </submittedName>
</protein>
<dbReference type="PANTHER" id="PTHR43280:SF28">
    <property type="entry name" value="HTH-TYPE TRANSCRIPTIONAL ACTIVATOR RHAS"/>
    <property type="match status" value="1"/>
</dbReference>
<dbReference type="EMBL" id="JAZHPZ010000004">
    <property type="protein sequence ID" value="MEF2966280.1"/>
    <property type="molecule type" value="Genomic_DNA"/>
</dbReference>
<feature type="domain" description="Response regulatory" evidence="6">
    <location>
        <begin position="2"/>
        <end position="119"/>
    </location>
</feature>
<proteinExistence type="predicted"/>
<dbReference type="PROSITE" id="PS01124">
    <property type="entry name" value="HTH_ARAC_FAMILY_2"/>
    <property type="match status" value="1"/>
</dbReference>
<evidence type="ECO:0000259" key="6">
    <source>
        <dbReference type="PROSITE" id="PS50110"/>
    </source>
</evidence>
<dbReference type="SUPFAM" id="SSF46689">
    <property type="entry name" value="Homeodomain-like"/>
    <property type="match status" value="2"/>
</dbReference>
<evidence type="ECO:0000259" key="5">
    <source>
        <dbReference type="PROSITE" id="PS01124"/>
    </source>
</evidence>
<keyword evidence="1" id="KW-0805">Transcription regulation</keyword>
<organism evidence="7 8">
    <name type="scientific">Paenibacillus haidiansis</name>
    <dbReference type="NCBI Taxonomy" id="1574488"/>
    <lineage>
        <taxon>Bacteria</taxon>
        <taxon>Bacillati</taxon>
        <taxon>Bacillota</taxon>
        <taxon>Bacilli</taxon>
        <taxon>Bacillales</taxon>
        <taxon>Paenibacillaceae</taxon>
        <taxon>Paenibacillus</taxon>
    </lineage>
</organism>
<dbReference type="PRINTS" id="PR00032">
    <property type="entry name" value="HTHARAC"/>
</dbReference>
<evidence type="ECO:0000256" key="2">
    <source>
        <dbReference type="ARBA" id="ARBA00023125"/>
    </source>
</evidence>
<dbReference type="InterPro" id="IPR001789">
    <property type="entry name" value="Sig_transdc_resp-reg_receiver"/>
</dbReference>
<dbReference type="SMART" id="SM00448">
    <property type="entry name" value="REC"/>
    <property type="match status" value="1"/>
</dbReference>
<dbReference type="SMART" id="SM00342">
    <property type="entry name" value="HTH_ARAC"/>
    <property type="match status" value="1"/>
</dbReference>
<name>A0ABU7VR98_9BACL</name>
<keyword evidence="3" id="KW-0804">Transcription</keyword>
<evidence type="ECO:0000256" key="3">
    <source>
        <dbReference type="ARBA" id="ARBA00023163"/>
    </source>
</evidence>
<dbReference type="PROSITE" id="PS00041">
    <property type="entry name" value="HTH_ARAC_FAMILY_1"/>
    <property type="match status" value="1"/>
</dbReference>